<feature type="coiled-coil region" evidence="4">
    <location>
        <begin position="164"/>
        <end position="209"/>
    </location>
</feature>
<feature type="region of interest" description="Disordered" evidence="5">
    <location>
        <begin position="542"/>
        <end position="661"/>
    </location>
</feature>
<dbReference type="Pfam" id="PF12329">
    <property type="entry name" value="TMF_DNA_bd"/>
    <property type="match status" value="1"/>
</dbReference>
<keyword evidence="8" id="KW-1185">Reference proteome</keyword>
<dbReference type="GO" id="GO:0005783">
    <property type="term" value="C:endoplasmic reticulum"/>
    <property type="evidence" value="ECO:0007669"/>
    <property type="project" value="TreeGrafter"/>
</dbReference>
<proteinExistence type="predicted"/>
<evidence type="ECO:0000313" key="7">
    <source>
        <dbReference type="EMBL" id="CAF9910671.1"/>
    </source>
</evidence>
<evidence type="ECO:0000256" key="4">
    <source>
        <dbReference type="SAM" id="Coils"/>
    </source>
</evidence>
<feature type="region of interest" description="Disordered" evidence="5">
    <location>
        <begin position="476"/>
        <end position="497"/>
    </location>
</feature>
<protein>
    <recommendedName>
        <fullName evidence="6">TATA element modulatory factor 1 TATA binding domain-containing protein</fullName>
    </recommendedName>
</protein>
<evidence type="ECO:0000313" key="8">
    <source>
        <dbReference type="Proteomes" id="UP000664521"/>
    </source>
</evidence>
<feature type="domain" description="TATA element modulatory factor 1 TATA binding" evidence="6">
    <location>
        <begin position="689"/>
        <end position="801"/>
    </location>
</feature>
<evidence type="ECO:0000256" key="1">
    <source>
        <dbReference type="ARBA" id="ARBA00004555"/>
    </source>
</evidence>
<dbReference type="PANTHER" id="PTHR46515:SF1">
    <property type="entry name" value="TATA ELEMENT MODULATORY FACTOR"/>
    <property type="match status" value="1"/>
</dbReference>
<comment type="caution">
    <text evidence="7">The sequence shown here is derived from an EMBL/GenBank/DDBJ whole genome shotgun (WGS) entry which is preliminary data.</text>
</comment>
<feature type="region of interest" description="Disordered" evidence="5">
    <location>
        <begin position="1"/>
        <end position="151"/>
    </location>
</feature>
<evidence type="ECO:0000259" key="6">
    <source>
        <dbReference type="Pfam" id="PF12325"/>
    </source>
</evidence>
<dbReference type="AlphaFoldDB" id="A0A8H3EXK5"/>
<evidence type="ECO:0000256" key="5">
    <source>
        <dbReference type="SAM" id="MobiDB-lite"/>
    </source>
</evidence>
<dbReference type="PANTHER" id="PTHR46515">
    <property type="entry name" value="TATA ELEMENT MODULATORY FACTOR TMF1"/>
    <property type="match status" value="1"/>
</dbReference>
<feature type="compositionally biased region" description="Polar residues" evidence="5">
    <location>
        <begin position="637"/>
        <end position="661"/>
    </location>
</feature>
<dbReference type="Proteomes" id="UP000664521">
    <property type="component" value="Unassembled WGS sequence"/>
</dbReference>
<accession>A0A8H3EXK5</accession>
<feature type="compositionally biased region" description="Polar residues" evidence="5">
    <location>
        <begin position="35"/>
        <end position="58"/>
    </location>
</feature>
<feature type="coiled-coil region" evidence="4">
    <location>
        <begin position="701"/>
        <end position="801"/>
    </location>
</feature>
<feature type="compositionally biased region" description="Polar residues" evidence="5">
    <location>
        <begin position="140"/>
        <end position="151"/>
    </location>
</feature>
<dbReference type="EMBL" id="CAJPDS010000009">
    <property type="protein sequence ID" value="CAF9910671.1"/>
    <property type="molecule type" value="Genomic_DNA"/>
</dbReference>
<feature type="coiled-coil region" evidence="4">
    <location>
        <begin position="265"/>
        <end position="330"/>
    </location>
</feature>
<comment type="subcellular location">
    <subcellularLocation>
        <location evidence="1">Golgi apparatus</location>
    </subcellularLocation>
</comment>
<keyword evidence="2" id="KW-0333">Golgi apparatus</keyword>
<dbReference type="GO" id="GO:0005794">
    <property type="term" value="C:Golgi apparatus"/>
    <property type="evidence" value="ECO:0007669"/>
    <property type="project" value="UniProtKB-SubCell"/>
</dbReference>
<reference evidence="7" key="1">
    <citation type="submission" date="2021-03" db="EMBL/GenBank/DDBJ databases">
        <authorList>
            <person name="Tagirdzhanova G."/>
        </authorList>
    </citation>
    <scope>NUCLEOTIDE SEQUENCE</scope>
</reference>
<feature type="compositionally biased region" description="Basic and acidic residues" evidence="5">
    <location>
        <begin position="111"/>
        <end position="129"/>
    </location>
</feature>
<sequence>MVGPARSPSSNRAQDRLNERLAKAMANRASKTEDNSTVTSNVTSGAASPANVTTSPRASSDLKIEDVSNNHTEPHSDRIESETGTLEAGLTNEQHEEAPASTSKPMPLVVEPERLSLDLHASPDSRRQSFEASGTKIVEPNSTPDSGVVQDTNLRTPAEYQETIEQMRSDYEAAELRRQDEMHEYLERIDALQSKLQYLTKEAADIAKNASSTAAYGSTEQKLAAKDEKIALLMEEGHKLSQTELKHMSIIKKLRGKSIEDEKQLSESRQLAENQDRNIRDLQERVKRAEAAERRATERSRSLVNIERDLENMRDERDRNTSLIETLRKELSDSQTAARENDLKIQEEALDVERKQVASLREGLSRIKLEKEMTEKDHLAEIRKLKEKIERDNERSRTAAIERQGEQNILESRLETYRARAEEASAGSTGDVQAKLLRQIETLQNQYAVASENWQGIEGSLLARVGLLEKERDDVSKREADVRRKARETSLRSRRVEEDFDRAASKAQDLQYELTQQSTQLISLQEKLSRAEVEATKAKREFQAEREVWEASQTKRVDEEKARQREELSRTPDALYQHFHIDSPVTSSRNRKGSNPDRHSPHGRRYHGLAMSGVPMERPVSRRSSTQPLHSADIRSLSRQNSATFTHSSHVNGTVPETPSITVHDQDDFFDGVRTPASQENTINDVISASTGGAGPSVLLVERMSAAVRRLESEKAASKDEFVRLLQQRDEAREQVVSFMREAEEKRNLDERIKVLEKDNQGIQERYLTTLEMLGEKSEKVEELKADVTDLKQMYRELIDSTMK</sequence>
<feature type="compositionally biased region" description="Basic and acidic residues" evidence="5">
    <location>
        <begin position="13"/>
        <end position="22"/>
    </location>
</feature>
<dbReference type="OrthoDB" id="74178at2759"/>
<organism evidence="7 8">
    <name type="scientific">Heterodermia speciosa</name>
    <dbReference type="NCBI Taxonomy" id="116794"/>
    <lineage>
        <taxon>Eukaryota</taxon>
        <taxon>Fungi</taxon>
        <taxon>Dikarya</taxon>
        <taxon>Ascomycota</taxon>
        <taxon>Pezizomycotina</taxon>
        <taxon>Lecanoromycetes</taxon>
        <taxon>OSLEUM clade</taxon>
        <taxon>Lecanoromycetidae</taxon>
        <taxon>Caliciales</taxon>
        <taxon>Physciaceae</taxon>
        <taxon>Heterodermia</taxon>
    </lineage>
</organism>
<name>A0A8H3EXK5_9LECA</name>
<dbReference type="InterPro" id="IPR022091">
    <property type="entry name" value="TMF_TATA-bd"/>
</dbReference>
<feature type="coiled-coil region" evidence="4">
    <location>
        <begin position="375"/>
        <end position="402"/>
    </location>
</feature>
<keyword evidence="3 4" id="KW-0175">Coiled coil</keyword>
<feature type="compositionally biased region" description="Basic and acidic residues" evidence="5">
    <location>
        <begin position="542"/>
        <end position="570"/>
    </location>
</feature>
<feature type="compositionally biased region" description="Basic and acidic residues" evidence="5">
    <location>
        <begin position="60"/>
        <end position="81"/>
    </location>
</feature>
<dbReference type="Pfam" id="PF12325">
    <property type="entry name" value="TMF_TATA_bd"/>
    <property type="match status" value="1"/>
</dbReference>
<gene>
    <name evidence="7" type="ORF">HETSPECPRED_010142</name>
</gene>
<evidence type="ECO:0000256" key="3">
    <source>
        <dbReference type="ARBA" id="ARBA00023054"/>
    </source>
</evidence>
<dbReference type="InterPro" id="IPR022092">
    <property type="entry name" value="TMF_DNA-bd"/>
</dbReference>
<evidence type="ECO:0000256" key="2">
    <source>
        <dbReference type="ARBA" id="ARBA00023034"/>
    </source>
</evidence>
<dbReference type="InterPro" id="IPR052602">
    <property type="entry name" value="Growth_transcription_reg"/>
</dbReference>